<evidence type="ECO:0000313" key="3">
    <source>
        <dbReference type="Proteomes" id="UP000799118"/>
    </source>
</evidence>
<dbReference type="Proteomes" id="UP000799118">
    <property type="component" value="Unassembled WGS sequence"/>
</dbReference>
<gene>
    <name evidence="2" type="ORF">BT96DRAFT_837643</name>
</gene>
<reference evidence="2" key="1">
    <citation type="journal article" date="2019" name="Environ. Microbiol.">
        <title>Fungal ecological strategies reflected in gene transcription - a case study of two litter decomposers.</title>
        <authorList>
            <person name="Barbi F."/>
            <person name="Kohler A."/>
            <person name="Barry K."/>
            <person name="Baskaran P."/>
            <person name="Daum C."/>
            <person name="Fauchery L."/>
            <person name="Ihrmark K."/>
            <person name="Kuo A."/>
            <person name="LaButti K."/>
            <person name="Lipzen A."/>
            <person name="Morin E."/>
            <person name="Grigoriev I.V."/>
            <person name="Henrissat B."/>
            <person name="Lindahl B."/>
            <person name="Martin F."/>
        </authorList>
    </citation>
    <scope>NUCLEOTIDE SEQUENCE</scope>
    <source>
        <strain evidence="2">JB14</strain>
    </source>
</reference>
<sequence length="481" mass="55025">KGIRYKSWYLSFLHLARQWRHLKELKRAGRGNDGIRKVAETQPGELAVKCIACPSPGVNLLEGWEDASPDDRYQHLVPCFHLKRRHAGSWSTDPPMCDGGSYFVESGPYWEYCEKMQDQDEICTCTGLAAMDFANTKYSKGCSTTGVGMATCSRHEIVMPNGVGDLQKGEQYGNIDYIWASTMRHVHLLLWILLSYDIICQWFKKLAERIKNLPPLVRLTVVHQIIAFVIPKLHILGHLLSCQDYFNLLYTLGAAMSNMEGIKRIWSGSGLLGTSTREMGPGSQQNTIEDYWHNWNWRKNVSQGVILRKRLDRALKELSDQEDSFNTFQANQPQEVEAWKKLVENFEHGRSTENPFSLPKSGPTLQDIHLELAEEEKSEARESQEEEEEDELKSKQTTPAQYIYLLFEVEEQQRQLSFDIKKVHSPTTAQNANFADRRTRIEQQVNRVRALQRVHCPLALQILATTVPTVDIHGEPLSPPS</sequence>
<keyword evidence="3" id="KW-1185">Reference proteome</keyword>
<name>A0A6A4GNZ2_9AGAR</name>
<dbReference type="PANTHER" id="PTHR33104">
    <property type="entry name" value="SI:DKEY-29D5.2"/>
    <property type="match status" value="1"/>
</dbReference>
<organism evidence="2 3">
    <name type="scientific">Gymnopus androsaceus JB14</name>
    <dbReference type="NCBI Taxonomy" id="1447944"/>
    <lineage>
        <taxon>Eukaryota</taxon>
        <taxon>Fungi</taxon>
        <taxon>Dikarya</taxon>
        <taxon>Basidiomycota</taxon>
        <taxon>Agaricomycotina</taxon>
        <taxon>Agaricomycetes</taxon>
        <taxon>Agaricomycetidae</taxon>
        <taxon>Agaricales</taxon>
        <taxon>Marasmiineae</taxon>
        <taxon>Omphalotaceae</taxon>
        <taxon>Gymnopus</taxon>
    </lineage>
</organism>
<dbReference type="InterPro" id="IPR040521">
    <property type="entry name" value="KDZ"/>
</dbReference>
<dbReference type="AlphaFoldDB" id="A0A6A4GNZ2"/>
<evidence type="ECO:0000256" key="1">
    <source>
        <dbReference type="SAM" id="MobiDB-lite"/>
    </source>
</evidence>
<dbReference type="Pfam" id="PF18758">
    <property type="entry name" value="KDZ"/>
    <property type="match status" value="1"/>
</dbReference>
<dbReference type="EMBL" id="ML769800">
    <property type="protein sequence ID" value="KAE9387451.1"/>
    <property type="molecule type" value="Genomic_DNA"/>
</dbReference>
<dbReference type="PANTHER" id="PTHR33104:SF2">
    <property type="entry name" value="CXC3 LIKE CYSTEINE CLUSTER DOMAIN-CONTAINING PROTEIN"/>
    <property type="match status" value="1"/>
</dbReference>
<evidence type="ECO:0000313" key="2">
    <source>
        <dbReference type="EMBL" id="KAE9387451.1"/>
    </source>
</evidence>
<feature type="non-terminal residue" evidence="2">
    <location>
        <position position="1"/>
    </location>
</feature>
<protein>
    <recommendedName>
        <fullName evidence="4">CxC2-like cysteine cluster KDZ transposase-associated domain-containing protein</fullName>
    </recommendedName>
</protein>
<accession>A0A6A4GNZ2</accession>
<evidence type="ECO:0008006" key="4">
    <source>
        <dbReference type="Google" id="ProtNLM"/>
    </source>
</evidence>
<dbReference type="OrthoDB" id="3214502at2759"/>
<proteinExistence type="predicted"/>
<feature type="region of interest" description="Disordered" evidence="1">
    <location>
        <begin position="375"/>
        <end position="396"/>
    </location>
</feature>